<reference evidence="2 3" key="1">
    <citation type="submission" date="2023-07" db="EMBL/GenBank/DDBJ databases">
        <title>Sorghum-associated microbial communities from plants grown in Nebraska, USA.</title>
        <authorList>
            <person name="Schachtman D."/>
        </authorList>
    </citation>
    <scope>NUCLEOTIDE SEQUENCE [LARGE SCALE GENOMIC DNA]</scope>
    <source>
        <strain evidence="2 3">DS1607</strain>
    </source>
</reference>
<name>A0ABT9S7D1_9BURK</name>
<comment type="caution">
    <text evidence="2">The sequence shown here is derived from an EMBL/GenBank/DDBJ whole genome shotgun (WGS) entry which is preliminary data.</text>
</comment>
<dbReference type="InterPro" id="IPR024409">
    <property type="entry name" value="DUF3833"/>
</dbReference>
<dbReference type="PROSITE" id="PS51257">
    <property type="entry name" value="PROKAR_LIPOPROTEIN"/>
    <property type="match status" value="1"/>
</dbReference>
<accession>A0ABT9S7D1</accession>
<keyword evidence="3" id="KW-1185">Reference proteome</keyword>
<evidence type="ECO:0000256" key="1">
    <source>
        <dbReference type="SAM" id="SignalP"/>
    </source>
</evidence>
<dbReference type="EMBL" id="JAUSRO010000007">
    <property type="protein sequence ID" value="MDP9900269.1"/>
    <property type="molecule type" value="Genomic_DNA"/>
</dbReference>
<feature type="signal peptide" evidence="1">
    <location>
        <begin position="1"/>
        <end position="22"/>
    </location>
</feature>
<organism evidence="2 3">
    <name type="scientific">Variovorax ginsengisoli</name>
    <dbReference type="NCBI Taxonomy" id="363844"/>
    <lineage>
        <taxon>Bacteria</taxon>
        <taxon>Pseudomonadati</taxon>
        <taxon>Pseudomonadota</taxon>
        <taxon>Betaproteobacteria</taxon>
        <taxon>Burkholderiales</taxon>
        <taxon>Comamonadaceae</taxon>
        <taxon>Variovorax</taxon>
    </lineage>
</organism>
<dbReference type="RefSeq" id="WP_307690081.1">
    <property type="nucleotide sequence ID" value="NZ_JAUSRO010000007.1"/>
</dbReference>
<evidence type="ECO:0000313" key="3">
    <source>
        <dbReference type="Proteomes" id="UP001226867"/>
    </source>
</evidence>
<sequence length="178" mass="19840">MKFRLGLATLMLATATVLIGCAAPQPADYAAERPVLSLQSYFNGRLQAHGMFQNRAGKVVKRFTVVMNCSWNGDEGVLDEAFTYSDGSTGRRVWKLQALPDGRFTGTADDVVGVARGEQRGNAFHWTYTLRQPVDDNVYEVQMDDWMYLVDGKVMLNRAEMSKFGVRVGEVTLSFTKP</sequence>
<gene>
    <name evidence="2" type="ORF">J2W36_002532</name>
</gene>
<dbReference type="Proteomes" id="UP001226867">
    <property type="component" value="Unassembled WGS sequence"/>
</dbReference>
<evidence type="ECO:0000313" key="2">
    <source>
        <dbReference type="EMBL" id="MDP9900269.1"/>
    </source>
</evidence>
<keyword evidence="1" id="KW-0732">Signal</keyword>
<proteinExistence type="predicted"/>
<protein>
    <recommendedName>
        <fullName evidence="4">DUF3833 domain-containing protein</fullName>
    </recommendedName>
</protein>
<evidence type="ECO:0008006" key="4">
    <source>
        <dbReference type="Google" id="ProtNLM"/>
    </source>
</evidence>
<feature type="chain" id="PRO_5047335713" description="DUF3833 domain-containing protein" evidence="1">
    <location>
        <begin position="23"/>
        <end position="178"/>
    </location>
</feature>
<dbReference type="Pfam" id="PF12915">
    <property type="entry name" value="DUF3833"/>
    <property type="match status" value="1"/>
</dbReference>